<sequence>MIKLIAVLSRKPGLSAEEFRTHYEQVHVPLILSLVGEHLADYRRNYVDHATVSGGVNAGPGQDPLDFDVITDMRYADRAAFDRAMEVFRDPAQAARVREDELTFVDRDMKRVFLVDEVTGGTAVG</sequence>
<dbReference type="InterPro" id="IPR011008">
    <property type="entry name" value="Dimeric_a/b-barrel"/>
</dbReference>
<dbReference type="EMBL" id="JBHSOA010000037">
    <property type="protein sequence ID" value="MFC5853681.1"/>
    <property type="molecule type" value="Genomic_DNA"/>
</dbReference>
<dbReference type="Pfam" id="PF07110">
    <property type="entry name" value="EthD"/>
    <property type="match status" value="1"/>
</dbReference>
<name>A0ABW1DYN1_9ACTN</name>
<dbReference type="NCBIfam" id="TIGR02118">
    <property type="entry name" value="EthD family reductase"/>
    <property type="match status" value="1"/>
</dbReference>
<dbReference type="Gene3D" id="3.30.70.100">
    <property type="match status" value="1"/>
</dbReference>
<dbReference type="RefSeq" id="WP_381364238.1">
    <property type="nucleotide sequence ID" value="NZ_JBHSOA010000037.1"/>
</dbReference>
<gene>
    <name evidence="2" type="ORF">ACFPZI_18255</name>
</gene>
<accession>A0ABW1DYN1</accession>
<evidence type="ECO:0000313" key="2">
    <source>
        <dbReference type="EMBL" id="MFC5853681.1"/>
    </source>
</evidence>
<feature type="domain" description="EthD" evidence="1">
    <location>
        <begin position="11"/>
        <end position="107"/>
    </location>
</feature>
<dbReference type="SUPFAM" id="SSF54909">
    <property type="entry name" value="Dimeric alpha+beta barrel"/>
    <property type="match status" value="1"/>
</dbReference>
<keyword evidence="3" id="KW-1185">Reference proteome</keyword>
<dbReference type="Proteomes" id="UP001596180">
    <property type="component" value="Unassembled WGS sequence"/>
</dbReference>
<comment type="caution">
    <text evidence="2">The sequence shown here is derived from an EMBL/GenBank/DDBJ whole genome shotgun (WGS) entry which is preliminary data.</text>
</comment>
<organism evidence="2 3">
    <name type="scientific">Streptomyces chlorus</name>
    <dbReference type="NCBI Taxonomy" id="887452"/>
    <lineage>
        <taxon>Bacteria</taxon>
        <taxon>Bacillati</taxon>
        <taxon>Actinomycetota</taxon>
        <taxon>Actinomycetes</taxon>
        <taxon>Kitasatosporales</taxon>
        <taxon>Streptomycetaceae</taxon>
        <taxon>Streptomyces</taxon>
    </lineage>
</organism>
<evidence type="ECO:0000259" key="1">
    <source>
        <dbReference type="Pfam" id="PF07110"/>
    </source>
</evidence>
<dbReference type="InterPro" id="IPR009799">
    <property type="entry name" value="EthD_dom"/>
</dbReference>
<evidence type="ECO:0000313" key="3">
    <source>
        <dbReference type="Proteomes" id="UP001596180"/>
    </source>
</evidence>
<protein>
    <submittedName>
        <fullName evidence="2">EthD domain-containing protein</fullName>
    </submittedName>
</protein>
<reference evidence="3" key="1">
    <citation type="journal article" date="2019" name="Int. J. Syst. Evol. Microbiol.">
        <title>The Global Catalogue of Microorganisms (GCM) 10K type strain sequencing project: providing services to taxonomists for standard genome sequencing and annotation.</title>
        <authorList>
            <consortium name="The Broad Institute Genomics Platform"/>
            <consortium name="The Broad Institute Genome Sequencing Center for Infectious Disease"/>
            <person name="Wu L."/>
            <person name="Ma J."/>
        </authorList>
    </citation>
    <scope>NUCLEOTIDE SEQUENCE [LARGE SCALE GENOMIC DNA]</scope>
    <source>
        <strain evidence="3">JCM 10411</strain>
    </source>
</reference>
<proteinExistence type="predicted"/>